<protein>
    <submittedName>
        <fullName evidence="2">Uncharacterized protein</fullName>
    </submittedName>
</protein>
<evidence type="ECO:0000313" key="2">
    <source>
        <dbReference type="EMBL" id="KAF2429027.1"/>
    </source>
</evidence>
<feature type="compositionally biased region" description="Polar residues" evidence="1">
    <location>
        <begin position="150"/>
        <end position="172"/>
    </location>
</feature>
<evidence type="ECO:0000313" key="3">
    <source>
        <dbReference type="Proteomes" id="UP000800235"/>
    </source>
</evidence>
<evidence type="ECO:0000256" key="1">
    <source>
        <dbReference type="SAM" id="MobiDB-lite"/>
    </source>
</evidence>
<dbReference type="AlphaFoldDB" id="A0A9P4NP11"/>
<gene>
    <name evidence="2" type="ORF">EJ08DRAFT_680195</name>
</gene>
<dbReference type="OrthoDB" id="3938150at2759"/>
<name>A0A9P4NP11_9PEZI</name>
<proteinExistence type="predicted"/>
<feature type="region of interest" description="Disordered" evidence="1">
    <location>
        <begin position="581"/>
        <end position="647"/>
    </location>
</feature>
<reference evidence="2" key="1">
    <citation type="journal article" date="2020" name="Stud. Mycol.">
        <title>101 Dothideomycetes genomes: a test case for predicting lifestyles and emergence of pathogens.</title>
        <authorList>
            <person name="Haridas S."/>
            <person name="Albert R."/>
            <person name="Binder M."/>
            <person name="Bloem J."/>
            <person name="Labutti K."/>
            <person name="Salamov A."/>
            <person name="Andreopoulos B."/>
            <person name="Baker S."/>
            <person name="Barry K."/>
            <person name="Bills G."/>
            <person name="Bluhm B."/>
            <person name="Cannon C."/>
            <person name="Castanera R."/>
            <person name="Culley D."/>
            <person name="Daum C."/>
            <person name="Ezra D."/>
            <person name="Gonzalez J."/>
            <person name="Henrissat B."/>
            <person name="Kuo A."/>
            <person name="Liang C."/>
            <person name="Lipzen A."/>
            <person name="Lutzoni F."/>
            <person name="Magnuson J."/>
            <person name="Mondo S."/>
            <person name="Nolan M."/>
            <person name="Ohm R."/>
            <person name="Pangilinan J."/>
            <person name="Park H.-J."/>
            <person name="Ramirez L."/>
            <person name="Alfaro M."/>
            <person name="Sun H."/>
            <person name="Tritt A."/>
            <person name="Yoshinaga Y."/>
            <person name="Zwiers L.-H."/>
            <person name="Turgeon B."/>
            <person name="Goodwin S."/>
            <person name="Spatafora J."/>
            <person name="Crous P."/>
            <person name="Grigoriev I."/>
        </authorList>
    </citation>
    <scope>NUCLEOTIDE SEQUENCE</scope>
    <source>
        <strain evidence="2">CBS 130266</strain>
    </source>
</reference>
<feature type="compositionally biased region" description="Acidic residues" evidence="1">
    <location>
        <begin position="592"/>
        <end position="607"/>
    </location>
</feature>
<accession>A0A9P4NP11</accession>
<organism evidence="2 3">
    <name type="scientific">Tothia fuscella</name>
    <dbReference type="NCBI Taxonomy" id="1048955"/>
    <lineage>
        <taxon>Eukaryota</taxon>
        <taxon>Fungi</taxon>
        <taxon>Dikarya</taxon>
        <taxon>Ascomycota</taxon>
        <taxon>Pezizomycotina</taxon>
        <taxon>Dothideomycetes</taxon>
        <taxon>Pleosporomycetidae</taxon>
        <taxon>Venturiales</taxon>
        <taxon>Cylindrosympodiaceae</taxon>
        <taxon>Tothia</taxon>
    </lineage>
</organism>
<keyword evidence="3" id="KW-1185">Reference proteome</keyword>
<feature type="region of interest" description="Disordered" evidence="1">
    <location>
        <begin position="136"/>
        <end position="182"/>
    </location>
</feature>
<sequence>MSDREQWAQGAVVQLSESVQEFNATDSGCRAKLIADLRAIFDNLVQSGFRNAEAYLEFYTCLREFEPRQLPMTEDGIWVGDHDTLTATHENMKLQLIDLALQGQFATEEYRYFKTVQEKLAAAAIIFEQYRNHDDSLSASGPAAPRTEDSVPSSESGATTDQLVTASPSTDRASPALPALDQQVGRMRRPKAVLWGSNDPPVMVNDIYWPAQSYQFSVNPLEINSNQQLLLKHEPLGDIPIEWTVAQATAGLNKLQNNLTKALKEFALLLAPERPDWSKLMENGEIAKSSREPRDLHDIPLLPRQYPELDKDLQTSNWSLHREVGCVIFGVGVNEMEGRVSAAAEPGKSTNTIANRIRQRNKEQLLTRRIITHNSRSLRAHTARKTGSEDANHNGVSTATDRAALIINGCKTETSTKQLRHLTNEEILYNLNGSRVLDIFAGTITNSKTGEVLPSPTPHEVPSILADMLIMLGRKVPTLNWLFSEYPFLPRGDCEVTGKPDNVVTVDEDWTPVGTTDKNCVYGLKKPLRDTSALGSPEAASGNITAINHIPQRPASKKKRGVVSGPVGAANAKRGRFADVAEPGSSIASPIDLDDDGFSAAEQEDAEESTHQTHQSFQMVQYIAPGRNGRMQTTRPQDQAYNNSTIS</sequence>
<comment type="caution">
    <text evidence="2">The sequence shown here is derived from an EMBL/GenBank/DDBJ whole genome shotgun (WGS) entry which is preliminary data.</text>
</comment>
<feature type="region of interest" description="Disordered" evidence="1">
    <location>
        <begin position="549"/>
        <end position="568"/>
    </location>
</feature>
<dbReference type="Proteomes" id="UP000800235">
    <property type="component" value="Unassembled WGS sequence"/>
</dbReference>
<feature type="compositionally biased region" description="Polar residues" evidence="1">
    <location>
        <begin position="630"/>
        <end position="647"/>
    </location>
</feature>
<dbReference type="EMBL" id="MU007050">
    <property type="protein sequence ID" value="KAF2429027.1"/>
    <property type="molecule type" value="Genomic_DNA"/>
</dbReference>